<evidence type="ECO:0000313" key="9">
    <source>
        <dbReference type="EMBL" id="ADB38222.1"/>
    </source>
</evidence>
<evidence type="ECO:0000259" key="7">
    <source>
        <dbReference type="PROSITE" id="PS50112"/>
    </source>
</evidence>
<evidence type="ECO:0000256" key="1">
    <source>
        <dbReference type="ARBA" id="ARBA00000085"/>
    </source>
</evidence>
<dbReference type="GO" id="GO:0000155">
    <property type="term" value="F:phosphorelay sensor kinase activity"/>
    <property type="evidence" value="ECO:0007669"/>
    <property type="project" value="InterPro"/>
</dbReference>
<dbReference type="PANTHER" id="PTHR43304">
    <property type="entry name" value="PHYTOCHROME-LIKE PROTEIN CPH1"/>
    <property type="match status" value="1"/>
</dbReference>
<dbReference type="PRINTS" id="PR00344">
    <property type="entry name" value="BCTRLSENSOR"/>
</dbReference>
<dbReference type="InterPro" id="IPR000014">
    <property type="entry name" value="PAS"/>
</dbReference>
<dbReference type="eggNOG" id="COG4251">
    <property type="taxonomic scope" value="Bacteria"/>
</dbReference>
<dbReference type="InterPro" id="IPR013655">
    <property type="entry name" value="PAS_fold_3"/>
</dbReference>
<dbReference type="PROSITE" id="PS50109">
    <property type="entry name" value="HIS_KIN"/>
    <property type="match status" value="1"/>
</dbReference>
<dbReference type="Gene3D" id="3.30.565.10">
    <property type="entry name" value="Histidine kinase-like ATPase, C-terminal domain"/>
    <property type="match status" value="1"/>
</dbReference>
<evidence type="ECO:0000313" key="10">
    <source>
        <dbReference type="Proteomes" id="UP000002028"/>
    </source>
</evidence>
<feature type="domain" description="Histidine kinase" evidence="6">
    <location>
        <begin position="452"/>
        <end position="678"/>
    </location>
</feature>
<evidence type="ECO:0000256" key="2">
    <source>
        <dbReference type="ARBA" id="ARBA00012438"/>
    </source>
</evidence>
<protein>
    <recommendedName>
        <fullName evidence="2">histidine kinase</fullName>
        <ecNumber evidence="2">2.7.13.3</ecNumber>
    </recommendedName>
</protein>
<dbReference type="SUPFAM" id="SSF55874">
    <property type="entry name" value="ATPase domain of HSP90 chaperone/DNA topoisomerase II/histidine kinase"/>
    <property type="match status" value="1"/>
</dbReference>
<feature type="domain" description="PAS" evidence="7">
    <location>
        <begin position="29"/>
        <end position="99"/>
    </location>
</feature>
<dbReference type="Pfam" id="PF00512">
    <property type="entry name" value="HisKA"/>
    <property type="match status" value="1"/>
</dbReference>
<dbReference type="Proteomes" id="UP000002028">
    <property type="component" value="Chromosome"/>
</dbReference>
<feature type="domain" description="PAC" evidence="8">
    <location>
        <begin position="228"/>
        <end position="281"/>
    </location>
</feature>
<dbReference type="InterPro" id="IPR001610">
    <property type="entry name" value="PAC"/>
</dbReference>
<dbReference type="InterPro" id="IPR004358">
    <property type="entry name" value="Sig_transdc_His_kin-like_C"/>
</dbReference>
<reference evidence="9 10" key="1">
    <citation type="journal article" date="2010" name="Stand. Genomic Sci.">
        <title>Complete genome sequence of Spirosoma linguale type strain (1).</title>
        <authorList>
            <person name="Lail K."/>
            <person name="Sikorski J."/>
            <person name="Saunders E."/>
            <person name="Lapidus A."/>
            <person name="Glavina Del Rio T."/>
            <person name="Copeland A."/>
            <person name="Tice H."/>
            <person name="Cheng J.-F."/>
            <person name="Lucas S."/>
            <person name="Nolan M."/>
            <person name="Bruce D."/>
            <person name="Goodwin L."/>
            <person name="Pitluck S."/>
            <person name="Ivanova N."/>
            <person name="Mavromatis K."/>
            <person name="Ovchinnikova G."/>
            <person name="Pati A."/>
            <person name="Chen A."/>
            <person name="Palaniappan K."/>
            <person name="Land M."/>
            <person name="Hauser L."/>
            <person name="Chang Y.-J."/>
            <person name="Jeffries C.D."/>
            <person name="Chain P."/>
            <person name="Brettin T."/>
            <person name="Detter J.C."/>
            <person name="Schuetze A."/>
            <person name="Rohde M."/>
            <person name="Tindall B.J."/>
            <person name="Goeker M."/>
            <person name="Bristow J."/>
            <person name="Eisen J.A."/>
            <person name="Markowitz V."/>
            <person name="Hugenholtz P."/>
            <person name="Kyrpides N.C."/>
            <person name="Klenk H.-P."/>
            <person name="Chen F."/>
        </authorList>
    </citation>
    <scope>NUCLEOTIDE SEQUENCE [LARGE SCALE GENOMIC DNA]</scope>
    <source>
        <strain evidence="10">ATCC 33905 / DSM 74 / LMG 10896 / Claus 1</strain>
    </source>
</reference>
<feature type="domain" description="PAC" evidence="8">
    <location>
        <begin position="356"/>
        <end position="409"/>
    </location>
</feature>
<evidence type="ECO:0000256" key="5">
    <source>
        <dbReference type="ARBA" id="ARBA00022777"/>
    </source>
</evidence>
<dbReference type="PROSITE" id="PS50112">
    <property type="entry name" value="PAS"/>
    <property type="match status" value="2"/>
</dbReference>
<dbReference type="InterPro" id="IPR052162">
    <property type="entry name" value="Sensor_kinase/Photoreceptor"/>
</dbReference>
<dbReference type="NCBIfam" id="TIGR00229">
    <property type="entry name" value="sensory_box"/>
    <property type="match status" value="2"/>
</dbReference>
<evidence type="ECO:0000259" key="8">
    <source>
        <dbReference type="PROSITE" id="PS50113"/>
    </source>
</evidence>
<evidence type="ECO:0000259" key="6">
    <source>
        <dbReference type="PROSITE" id="PS50109"/>
    </source>
</evidence>
<dbReference type="Gene3D" id="2.10.70.100">
    <property type="match status" value="1"/>
</dbReference>
<dbReference type="Pfam" id="PF08447">
    <property type="entry name" value="PAS_3"/>
    <property type="match status" value="3"/>
</dbReference>
<dbReference type="SUPFAM" id="SSF55785">
    <property type="entry name" value="PYP-like sensor domain (PAS domain)"/>
    <property type="match status" value="3"/>
</dbReference>
<dbReference type="Gene3D" id="3.30.450.20">
    <property type="entry name" value="PAS domain"/>
    <property type="match status" value="3"/>
</dbReference>
<gene>
    <name evidence="9" type="ordered locus">Slin_2200</name>
</gene>
<dbReference type="FunFam" id="3.30.565.10:FF:000006">
    <property type="entry name" value="Sensor histidine kinase WalK"/>
    <property type="match status" value="1"/>
</dbReference>
<dbReference type="CDD" id="cd00082">
    <property type="entry name" value="HisKA"/>
    <property type="match status" value="1"/>
</dbReference>
<dbReference type="EC" id="2.7.13.3" evidence="2"/>
<dbReference type="STRING" id="504472.Slin_2200"/>
<proteinExistence type="predicted"/>
<keyword evidence="3" id="KW-0597">Phosphoprotein</keyword>
<dbReference type="Gene3D" id="1.10.287.130">
    <property type="match status" value="1"/>
</dbReference>
<dbReference type="InterPro" id="IPR036890">
    <property type="entry name" value="HATPase_C_sf"/>
</dbReference>
<dbReference type="InterPro" id="IPR005467">
    <property type="entry name" value="His_kinase_dom"/>
</dbReference>
<dbReference type="InterPro" id="IPR036097">
    <property type="entry name" value="HisK_dim/P_sf"/>
</dbReference>
<comment type="catalytic activity">
    <reaction evidence="1">
        <text>ATP + protein L-histidine = ADP + protein N-phospho-L-histidine.</text>
        <dbReference type="EC" id="2.7.13.3"/>
    </reaction>
</comment>
<keyword evidence="4" id="KW-0808">Transferase</keyword>
<dbReference type="SMART" id="SM00086">
    <property type="entry name" value="PAC"/>
    <property type="match status" value="3"/>
</dbReference>
<dbReference type="EMBL" id="CP001769">
    <property type="protein sequence ID" value="ADB38222.1"/>
    <property type="molecule type" value="Genomic_DNA"/>
</dbReference>
<evidence type="ECO:0000256" key="3">
    <source>
        <dbReference type="ARBA" id="ARBA00022553"/>
    </source>
</evidence>
<dbReference type="AlphaFoldDB" id="D2QEH0"/>
<dbReference type="InterPro" id="IPR035965">
    <property type="entry name" value="PAS-like_dom_sf"/>
</dbReference>
<dbReference type="PANTHER" id="PTHR43304:SF1">
    <property type="entry name" value="PAC DOMAIN-CONTAINING PROTEIN"/>
    <property type="match status" value="1"/>
</dbReference>
<organism evidence="9 10">
    <name type="scientific">Spirosoma linguale (strain ATCC 33905 / DSM 74 / LMG 10896 / Claus 1)</name>
    <dbReference type="NCBI Taxonomy" id="504472"/>
    <lineage>
        <taxon>Bacteria</taxon>
        <taxon>Pseudomonadati</taxon>
        <taxon>Bacteroidota</taxon>
        <taxon>Cytophagia</taxon>
        <taxon>Cytophagales</taxon>
        <taxon>Cytophagaceae</taxon>
        <taxon>Spirosoma</taxon>
    </lineage>
</organism>
<name>D2QEH0_SPILD</name>
<dbReference type="InterPro" id="IPR003594">
    <property type="entry name" value="HATPase_dom"/>
</dbReference>
<sequence length="678" mass="76377">MPKKANHTKSQILLTQPVGTGSLEKGFLTAHELWALIEPLAQAVWETDANGQVRVDSPTWRAYTGQSLGDWLGEGWGSAVHPHDRDYALSQWQQAVRHRTPVNAEFRIASPDGSWQWTNVRAIPVYQADGTVGKWIGLNLDIQDRKRAEQTRRKSEESLMAAAMGTYVWYVEEDRGEPDEQMLQLFGLPPEGTLNLTAALNSLIHPQDVPAYMQAVKQAADPVGNGQLRQDIRVIQPSGQTRWLSIRGQMFFRGMPRQANRLVGSAIDITDRKVAEEALRESETQFRLMADTIPQIIWWFDADGRNEFFNKPWYHYTGATSQPLTAEEVTHRFIHPQDRPLTLAAFAQARQQGLAYQVEHRIQSAAGTYRWFLVRAEPYRDPQTGAITRWFGASVDIDDRKLAEEALLHSEAGYRELSTKLEQQVQQRTQQLQASVVDLQRSNENLQQFAYVASHDLQEPLRKIQQFGDLLKSQYAQTSGEALVYLERMQSAAARMSVLIKALLNFSQIANQQDTRIPVSLAQVVRDVLSDIDLLRTETQARIEVAPLPVVEGDARQLGQLFQNLLGNALKFRRRDTPPVIQVKSERVIRHELPAGVKPARQVEAYYQIEVIDNGIGFEEQYVDRIFQIFQRLHGKSAYAGTGIGLAICEKVVANHGGAITATSQPGQGATFTIYLPA</sequence>
<dbReference type="InterPro" id="IPR003661">
    <property type="entry name" value="HisK_dim/P_dom"/>
</dbReference>
<feature type="domain" description="PAS" evidence="7">
    <location>
        <begin position="282"/>
        <end position="353"/>
    </location>
</feature>
<dbReference type="KEGG" id="sli:Slin_2200"/>
<accession>D2QEH0</accession>
<keyword evidence="10" id="KW-1185">Reference proteome</keyword>
<feature type="domain" description="PAC" evidence="8">
    <location>
        <begin position="102"/>
        <end position="154"/>
    </location>
</feature>
<dbReference type="InterPro" id="IPR000700">
    <property type="entry name" value="PAS-assoc_C"/>
</dbReference>
<dbReference type="RefSeq" id="WP_012926766.1">
    <property type="nucleotide sequence ID" value="NC_013730.1"/>
</dbReference>
<dbReference type="eggNOG" id="COG2202">
    <property type="taxonomic scope" value="Bacteria"/>
</dbReference>
<dbReference type="CDD" id="cd00130">
    <property type="entry name" value="PAS"/>
    <property type="match status" value="3"/>
</dbReference>
<evidence type="ECO:0000256" key="4">
    <source>
        <dbReference type="ARBA" id="ARBA00022679"/>
    </source>
</evidence>
<dbReference type="SMART" id="SM00388">
    <property type="entry name" value="HisKA"/>
    <property type="match status" value="1"/>
</dbReference>
<dbReference type="SMART" id="SM00387">
    <property type="entry name" value="HATPase_c"/>
    <property type="match status" value="1"/>
</dbReference>
<dbReference type="SMART" id="SM00091">
    <property type="entry name" value="PAS"/>
    <property type="match status" value="3"/>
</dbReference>
<dbReference type="HOGENOM" id="CLU_000445_114_71_10"/>
<dbReference type="PROSITE" id="PS50113">
    <property type="entry name" value="PAC"/>
    <property type="match status" value="3"/>
</dbReference>
<dbReference type="SUPFAM" id="SSF47384">
    <property type="entry name" value="Homodimeric domain of signal transducing histidine kinase"/>
    <property type="match status" value="1"/>
</dbReference>
<dbReference type="FunFam" id="3.30.450.20:FF:000099">
    <property type="entry name" value="Sensory box sensor histidine kinase"/>
    <property type="match status" value="1"/>
</dbReference>
<dbReference type="Pfam" id="PF02518">
    <property type="entry name" value="HATPase_c"/>
    <property type="match status" value="1"/>
</dbReference>
<keyword evidence="5 9" id="KW-0418">Kinase</keyword>